<dbReference type="HOGENOM" id="CLU_865472_0_0_5"/>
<geneLocation type="plasmid" evidence="1 2">
    <name>megaplasmid</name>
</geneLocation>
<dbReference type="Gene3D" id="2.10.10.20">
    <property type="entry name" value="Carbohydrate-binding module superfamily 5/12"/>
    <property type="match status" value="1"/>
</dbReference>
<accession>C5B658</accession>
<reference evidence="1 2" key="1">
    <citation type="journal article" date="2009" name="PLoS ONE">
        <title>Methylobacterium genome sequences: a reference blueprint to investigate microbial metabolism of C1 compounds from natural and industrial sources.</title>
        <authorList>
            <person name="Vuilleumier S."/>
            <person name="Chistoserdova L."/>
            <person name="Lee M.-C."/>
            <person name="Bringel F."/>
            <person name="Lajus A."/>
            <person name="Zhou Y."/>
            <person name="Gourion B."/>
            <person name="Barbe V."/>
            <person name="Chang J."/>
            <person name="Cruveiller S."/>
            <person name="Dossat C."/>
            <person name="Gillett W."/>
            <person name="Gruffaz C."/>
            <person name="Haugen E."/>
            <person name="Hourcade E."/>
            <person name="Levy R."/>
            <person name="Mangenot S."/>
            <person name="Muller E."/>
            <person name="Nadalig T."/>
            <person name="Pagni M."/>
            <person name="Penny C."/>
            <person name="Peyraud R."/>
            <person name="Robinson D.G."/>
            <person name="Roche D."/>
            <person name="Rouy Z."/>
            <person name="Saenampechek C."/>
            <person name="Salvignol G."/>
            <person name="Vallenet D."/>
            <person name="Wu Z."/>
            <person name="Marx C.J."/>
            <person name="Vorholt J.A."/>
            <person name="Olson M.V."/>
            <person name="Kaul R."/>
            <person name="Weissenbach J."/>
            <person name="Medigue C."/>
            <person name="Lidstrom M.E."/>
        </authorList>
    </citation>
    <scope>NUCLEOTIDE SEQUENCE [LARGE SCALE GENOMIC DNA]</scope>
    <source>
        <strain evidence="2">ATCC 14718 / DSM 1338 / JCM 2805 / NCIMB 9133 / AM1</strain>
    </source>
</reference>
<evidence type="ECO:0000313" key="1">
    <source>
        <dbReference type="EMBL" id="ACS43940.1"/>
    </source>
</evidence>
<dbReference type="AlphaFoldDB" id="C5B658"/>
<dbReference type="Proteomes" id="UP000009081">
    <property type="component" value="Plasmid megaplasmid"/>
</dbReference>
<sequence>MNITLFREVGRPLTIAEADANIDDLDGRLSALETQGLEATGLQALVFDEVASTITVSLSDGTVFGPFKLPMSAFRPRGDWGAGIAYLVTDLVTTEGGSYVCTASHTACASFQDDLTGGRWMLSAARGPKGKDALDYIGVYIATAIYEPGDVVLVDPDSMQLWRALIRPPAGKGPGTFADDAAHTPYWTPQSYPVFDTEEINHSVRGAFGASSQVFRRWFARSGKFLPNLAGAVGYCDVAPTNAVAFNLTLGGAVPNATGTTIGQLRFAAGSRVAIFTMTANANLGIVPGGQSFVISPSVVDPTLSGLEFAIPYNVIGEAVG</sequence>
<gene>
    <name evidence="1" type="ordered locus">MexAM1_META2p1174</name>
</gene>
<name>C5B658_METEA</name>
<dbReference type="EMBL" id="CP001511">
    <property type="protein sequence ID" value="ACS43940.1"/>
    <property type="molecule type" value="Genomic_DNA"/>
</dbReference>
<dbReference type="OrthoDB" id="8079483at2"/>
<proteinExistence type="predicted"/>
<dbReference type="KEGG" id="mea:Mex_2p1174"/>
<keyword evidence="2" id="KW-1185">Reference proteome</keyword>
<organism evidence="1 2">
    <name type="scientific">Methylorubrum extorquens (strain ATCC 14718 / DSM 1338 / JCM 2805 / NCIMB 9133 / AM1)</name>
    <name type="common">Methylobacterium extorquens</name>
    <dbReference type="NCBI Taxonomy" id="272630"/>
    <lineage>
        <taxon>Bacteria</taxon>
        <taxon>Pseudomonadati</taxon>
        <taxon>Pseudomonadota</taxon>
        <taxon>Alphaproteobacteria</taxon>
        <taxon>Hyphomicrobiales</taxon>
        <taxon>Methylobacteriaceae</taxon>
        <taxon>Methylorubrum</taxon>
    </lineage>
</organism>
<evidence type="ECO:0000313" key="2">
    <source>
        <dbReference type="Proteomes" id="UP000009081"/>
    </source>
</evidence>
<dbReference type="RefSeq" id="WP_012754307.1">
    <property type="nucleotide sequence ID" value="NC_012811.1"/>
</dbReference>
<protein>
    <submittedName>
        <fullName evidence="1">Uncharacterized protein</fullName>
    </submittedName>
</protein>
<keyword evidence="1" id="KW-0614">Plasmid</keyword>